<protein>
    <submittedName>
        <fullName evidence="1">Uncharacterized protein</fullName>
    </submittedName>
</protein>
<dbReference type="Proteomes" id="UP000663846">
    <property type="component" value="Unassembled WGS sequence"/>
</dbReference>
<accession>A0A8H3BBS1</accession>
<organism evidence="1 2">
    <name type="scientific">Rhizoctonia solani</name>
    <dbReference type="NCBI Taxonomy" id="456999"/>
    <lineage>
        <taxon>Eukaryota</taxon>
        <taxon>Fungi</taxon>
        <taxon>Dikarya</taxon>
        <taxon>Basidiomycota</taxon>
        <taxon>Agaricomycotina</taxon>
        <taxon>Agaricomycetes</taxon>
        <taxon>Cantharellales</taxon>
        <taxon>Ceratobasidiaceae</taxon>
        <taxon>Rhizoctonia</taxon>
    </lineage>
</organism>
<sequence>MSLVIMDLRKDPTDWCGTDERAGARHWVPRAHGGSRVLSERNMCAPERSQAIFDFVELVPGIGVLSGYKFDWSRSAIPPKLRTYGIALCDDLNVNPAETWASRSISSLEHADARD</sequence>
<proteinExistence type="predicted"/>
<dbReference type="AlphaFoldDB" id="A0A8H3BBS1"/>
<gene>
    <name evidence="1" type="ORF">RDB_LOCUS147584</name>
</gene>
<evidence type="ECO:0000313" key="1">
    <source>
        <dbReference type="EMBL" id="CAE6452556.1"/>
    </source>
</evidence>
<name>A0A8H3BBS1_9AGAM</name>
<comment type="caution">
    <text evidence="1">The sequence shown here is derived from an EMBL/GenBank/DDBJ whole genome shotgun (WGS) entry which is preliminary data.</text>
</comment>
<evidence type="ECO:0000313" key="2">
    <source>
        <dbReference type="Proteomes" id="UP000663846"/>
    </source>
</evidence>
<dbReference type="EMBL" id="CAJMWS010000580">
    <property type="protein sequence ID" value="CAE6452556.1"/>
    <property type="molecule type" value="Genomic_DNA"/>
</dbReference>
<reference evidence="1" key="1">
    <citation type="submission" date="2021-01" db="EMBL/GenBank/DDBJ databases">
        <authorList>
            <person name="Kaushik A."/>
        </authorList>
    </citation>
    <scope>NUCLEOTIDE SEQUENCE</scope>
    <source>
        <strain evidence="1">AG1-1C</strain>
    </source>
</reference>